<evidence type="ECO:0000256" key="6">
    <source>
        <dbReference type="ARBA" id="ARBA00022660"/>
    </source>
</evidence>
<dbReference type="EC" id="1.10.3.11" evidence="14"/>
<accession>A0A2R6XFP0</accession>
<evidence type="ECO:0000256" key="5">
    <source>
        <dbReference type="ARBA" id="ARBA00022448"/>
    </source>
</evidence>
<name>A0A2R6XFP0_MARPO</name>
<dbReference type="GO" id="GO:0005743">
    <property type="term" value="C:mitochondrial inner membrane"/>
    <property type="evidence" value="ECO:0007669"/>
    <property type="project" value="UniProtKB-SubCell"/>
</dbReference>
<keyword evidence="11 14" id="KW-0560">Oxidoreductase</keyword>
<dbReference type="OrthoDB" id="16906at2759"/>
<dbReference type="GO" id="GO:0009916">
    <property type="term" value="F:alternative oxidase activity"/>
    <property type="evidence" value="ECO:0000318"/>
    <property type="project" value="GO_Central"/>
</dbReference>
<organism evidence="16 17">
    <name type="scientific">Marchantia polymorpha</name>
    <name type="common">Common liverwort</name>
    <name type="synonym">Marchantia aquatica</name>
    <dbReference type="NCBI Taxonomy" id="3197"/>
    <lineage>
        <taxon>Eukaryota</taxon>
        <taxon>Viridiplantae</taxon>
        <taxon>Streptophyta</taxon>
        <taxon>Embryophyta</taxon>
        <taxon>Marchantiophyta</taxon>
        <taxon>Marchantiopsida</taxon>
        <taxon>Marchantiidae</taxon>
        <taxon>Marchantiales</taxon>
        <taxon>Marchantiaceae</taxon>
        <taxon>Marchantia</taxon>
    </lineage>
</organism>
<evidence type="ECO:0000256" key="12">
    <source>
        <dbReference type="ARBA" id="ARBA00023004"/>
    </source>
</evidence>
<feature type="region of interest" description="Disordered" evidence="15">
    <location>
        <begin position="318"/>
        <end position="339"/>
    </location>
</feature>
<evidence type="ECO:0000256" key="3">
    <source>
        <dbReference type="ARBA" id="ARBA00008388"/>
    </source>
</evidence>
<keyword evidence="13 14" id="KW-0472">Membrane</keyword>
<dbReference type="GO" id="GO:0010230">
    <property type="term" value="P:alternative respiration"/>
    <property type="evidence" value="ECO:0000318"/>
    <property type="project" value="GO_Central"/>
</dbReference>
<dbReference type="PANTHER" id="PTHR31803">
    <property type="entry name" value="ALTERNATIVE OXIDASE"/>
    <property type="match status" value="1"/>
</dbReference>
<evidence type="ECO:0000256" key="14">
    <source>
        <dbReference type="RuleBase" id="RU003779"/>
    </source>
</evidence>
<dbReference type="Proteomes" id="UP000244005">
    <property type="component" value="Unassembled WGS sequence"/>
</dbReference>
<dbReference type="InterPro" id="IPR002680">
    <property type="entry name" value="AOX"/>
</dbReference>
<comment type="subunit">
    <text evidence="4">Homodimer; disulfide-linked.</text>
</comment>
<keyword evidence="10" id="KW-1133">Transmembrane helix</keyword>
<dbReference type="GO" id="GO:0098803">
    <property type="term" value="C:respiratory chain complex"/>
    <property type="evidence" value="ECO:0007669"/>
    <property type="project" value="UniProtKB-UniRule"/>
</dbReference>
<evidence type="ECO:0000256" key="4">
    <source>
        <dbReference type="ARBA" id="ARBA00011748"/>
    </source>
</evidence>
<evidence type="ECO:0000256" key="10">
    <source>
        <dbReference type="ARBA" id="ARBA00022989"/>
    </source>
</evidence>
<feature type="compositionally biased region" description="Basic and acidic residues" evidence="15">
    <location>
        <begin position="91"/>
        <end position="102"/>
    </location>
</feature>
<reference evidence="17" key="1">
    <citation type="journal article" date="2017" name="Cell">
        <title>Insights into land plant evolution garnered from the Marchantia polymorpha genome.</title>
        <authorList>
            <person name="Bowman J.L."/>
            <person name="Kohchi T."/>
            <person name="Yamato K.T."/>
            <person name="Jenkins J."/>
            <person name="Shu S."/>
            <person name="Ishizaki K."/>
            <person name="Yamaoka S."/>
            <person name="Nishihama R."/>
            <person name="Nakamura Y."/>
            <person name="Berger F."/>
            <person name="Adam C."/>
            <person name="Aki S.S."/>
            <person name="Althoff F."/>
            <person name="Araki T."/>
            <person name="Arteaga-Vazquez M.A."/>
            <person name="Balasubrmanian S."/>
            <person name="Barry K."/>
            <person name="Bauer D."/>
            <person name="Boehm C.R."/>
            <person name="Briginshaw L."/>
            <person name="Caballero-Perez J."/>
            <person name="Catarino B."/>
            <person name="Chen F."/>
            <person name="Chiyoda S."/>
            <person name="Chovatia M."/>
            <person name="Davies K.M."/>
            <person name="Delmans M."/>
            <person name="Demura T."/>
            <person name="Dierschke T."/>
            <person name="Dolan L."/>
            <person name="Dorantes-Acosta A.E."/>
            <person name="Eklund D.M."/>
            <person name="Florent S.N."/>
            <person name="Flores-Sandoval E."/>
            <person name="Fujiyama A."/>
            <person name="Fukuzawa H."/>
            <person name="Galik B."/>
            <person name="Grimanelli D."/>
            <person name="Grimwood J."/>
            <person name="Grossniklaus U."/>
            <person name="Hamada T."/>
            <person name="Haseloff J."/>
            <person name="Hetherington A.J."/>
            <person name="Higo A."/>
            <person name="Hirakawa Y."/>
            <person name="Hundley H.N."/>
            <person name="Ikeda Y."/>
            <person name="Inoue K."/>
            <person name="Inoue S.I."/>
            <person name="Ishida S."/>
            <person name="Jia Q."/>
            <person name="Kakita M."/>
            <person name="Kanazawa T."/>
            <person name="Kawai Y."/>
            <person name="Kawashima T."/>
            <person name="Kennedy M."/>
            <person name="Kinose K."/>
            <person name="Kinoshita T."/>
            <person name="Kohara Y."/>
            <person name="Koide E."/>
            <person name="Komatsu K."/>
            <person name="Kopischke S."/>
            <person name="Kubo M."/>
            <person name="Kyozuka J."/>
            <person name="Lagercrantz U."/>
            <person name="Lin S.S."/>
            <person name="Lindquist E."/>
            <person name="Lipzen A.M."/>
            <person name="Lu C.W."/>
            <person name="De Luna E."/>
            <person name="Martienssen R.A."/>
            <person name="Minamino N."/>
            <person name="Mizutani M."/>
            <person name="Mizutani M."/>
            <person name="Mochizuki N."/>
            <person name="Monte I."/>
            <person name="Mosher R."/>
            <person name="Nagasaki H."/>
            <person name="Nakagami H."/>
            <person name="Naramoto S."/>
            <person name="Nishitani K."/>
            <person name="Ohtani M."/>
            <person name="Okamoto T."/>
            <person name="Okumura M."/>
            <person name="Phillips J."/>
            <person name="Pollak B."/>
            <person name="Reinders A."/>
            <person name="Rovekamp M."/>
            <person name="Sano R."/>
            <person name="Sawa S."/>
            <person name="Schmid M.W."/>
            <person name="Shirakawa M."/>
            <person name="Solano R."/>
            <person name="Spunde A."/>
            <person name="Suetsugu N."/>
            <person name="Sugano S."/>
            <person name="Sugiyama A."/>
            <person name="Sun R."/>
            <person name="Suzuki Y."/>
            <person name="Takenaka M."/>
            <person name="Takezawa D."/>
            <person name="Tomogane H."/>
            <person name="Tsuzuki M."/>
            <person name="Ueda T."/>
            <person name="Umeda M."/>
            <person name="Ward J.M."/>
            <person name="Watanabe Y."/>
            <person name="Yazaki K."/>
            <person name="Yokoyama R."/>
            <person name="Yoshitake Y."/>
            <person name="Yotsui I."/>
            <person name="Zachgo S."/>
            <person name="Schmutz J."/>
        </authorList>
    </citation>
    <scope>NUCLEOTIDE SEQUENCE [LARGE SCALE GENOMIC DNA]</scope>
    <source>
        <strain evidence="17">Tak-1</strain>
    </source>
</reference>
<evidence type="ECO:0000256" key="11">
    <source>
        <dbReference type="ARBA" id="ARBA00023002"/>
    </source>
</evidence>
<dbReference type="PANTHER" id="PTHR31803:SF3">
    <property type="entry name" value="ALTERNATIVE OXIDASE"/>
    <property type="match status" value="1"/>
</dbReference>
<dbReference type="GO" id="GO:0005739">
    <property type="term" value="C:mitochondrion"/>
    <property type="evidence" value="ECO:0000318"/>
    <property type="project" value="GO_Central"/>
</dbReference>
<keyword evidence="12 14" id="KW-0408">Iron</keyword>
<keyword evidence="7 14" id="KW-0812">Transmembrane</keyword>
<keyword evidence="9 14" id="KW-0249">Electron transport</keyword>
<evidence type="ECO:0000256" key="1">
    <source>
        <dbReference type="ARBA" id="ARBA00001192"/>
    </source>
</evidence>
<proteinExistence type="inferred from homology"/>
<dbReference type="GO" id="GO:0046872">
    <property type="term" value="F:metal ion binding"/>
    <property type="evidence" value="ECO:0007669"/>
    <property type="project" value="UniProtKB-UniRule"/>
</dbReference>
<evidence type="ECO:0000256" key="9">
    <source>
        <dbReference type="ARBA" id="ARBA00022982"/>
    </source>
</evidence>
<dbReference type="AlphaFoldDB" id="A0A2R6XFP0"/>
<comment type="cofactor">
    <cofactor evidence="14">
        <name>Fe cation</name>
        <dbReference type="ChEBI" id="CHEBI:24875"/>
    </cofactor>
    <text evidence="14">Binds 2 iron ions per subunit.</text>
</comment>
<feature type="region of interest" description="Disordered" evidence="15">
    <location>
        <begin position="74"/>
        <end position="102"/>
    </location>
</feature>
<dbReference type="EMBL" id="KZ772688">
    <property type="protein sequence ID" value="PTQ44922.1"/>
    <property type="molecule type" value="Genomic_DNA"/>
</dbReference>
<keyword evidence="8 14" id="KW-0479">Metal-binding</keyword>
<evidence type="ECO:0000256" key="15">
    <source>
        <dbReference type="SAM" id="MobiDB-lite"/>
    </source>
</evidence>
<feature type="compositionally biased region" description="Low complexity" evidence="15">
    <location>
        <begin position="318"/>
        <end position="333"/>
    </location>
</feature>
<evidence type="ECO:0000256" key="2">
    <source>
        <dbReference type="ARBA" id="ARBA00004448"/>
    </source>
</evidence>
<evidence type="ECO:0000313" key="16">
    <source>
        <dbReference type="EMBL" id="PTQ44922.1"/>
    </source>
</evidence>
<dbReference type="Gene3D" id="1.20.1260.140">
    <property type="entry name" value="Alternative oxidase"/>
    <property type="match status" value="1"/>
</dbReference>
<evidence type="ECO:0000256" key="8">
    <source>
        <dbReference type="ARBA" id="ARBA00022723"/>
    </source>
</evidence>
<evidence type="ECO:0000256" key="7">
    <source>
        <dbReference type="ARBA" id="ARBA00022692"/>
    </source>
</evidence>
<keyword evidence="5" id="KW-0813">Transport</keyword>
<comment type="similarity">
    <text evidence="3 14">Belongs to the alternative oxidase family.</text>
</comment>
<evidence type="ECO:0000313" key="17">
    <source>
        <dbReference type="Proteomes" id="UP000244005"/>
    </source>
</evidence>
<dbReference type="InterPro" id="IPR038659">
    <property type="entry name" value="AOX_sf"/>
</dbReference>
<comment type="subcellular location">
    <subcellularLocation>
        <location evidence="2">Mitochondrion inner membrane</location>
        <topology evidence="2">Multi-pass membrane protein</topology>
    </subcellularLocation>
</comment>
<keyword evidence="6 14" id="KW-0679">Respiratory chain</keyword>
<gene>
    <name evidence="16" type="ORF">MARPO_0016s0007</name>
</gene>
<dbReference type="GO" id="GO:0102721">
    <property type="term" value="F:ubiquinol:oxygen oxidoreductase activity"/>
    <property type="evidence" value="ECO:0007669"/>
    <property type="project" value="UniProtKB-EC"/>
</dbReference>
<keyword evidence="17" id="KW-1185">Reference proteome</keyword>
<dbReference type="Pfam" id="PF01786">
    <property type="entry name" value="AOX"/>
    <property type="match status" value="1"/>
</dbReference>
<dbReference type="GO" id="GO:0106292">
    <property type="term" value="F:superoxide-generating NADPH oxidase activity"/>
    <property type="evidence" value="ECO:0007669"/>
    <property type="project" value="UniProtKB-ARBA"/>
</dbReference>
<comment type="catalytic activity">
    <reaction evidence="1 14">
        <text>2 a ubiquinol + O2 = 2 a ubiquinone + 2 H2O</text>
        <dbReference type="Rhea" id="RHEA:30255"/>
        <dbReference type="Rhea" id="RHEA-COMP:9565"/>
        <dbReference type="Rhea" id="RHEA-COMP:9566"/>
        <dbReference type="ChEBI" id="CHEBI:15377"/>
        <dbReference type="ChEBI" id="CHEBI:15379"/>
        <dbReference type="ChEBI" id="CHEBI:16389"/>
        <dbReference type="ChEBI" id="CHEBI:17976"/>
        <dbReference type="EC" id="1.10.3.11"/>
    </reaction>
</comment>
<evidence type="ECO:0000256" key="13">
    <source>
        <dbReference type="ARBA" id="ARBA00023136"/>
    </source>
</evidence>
<sequence length="386" mass="43369">MSLICRSSSSRRAWQRLGVLIVDRGRSSIAPHVAPSSKLLARNWVEPGPPPRHSGHGDRSGFLLTGRQISYGPLAGGGTRWHRSYSSEASSARRDEEAQNDDKHELVRSQYWGIVPKKFTRDDGSPWPWNCFRPTETHPTDVTIDVDKHYKPTSFGDKFAHILVGKILTPMSEAFFQERWGCHAVLLETVAAIPGMVGGMLLHLRSLRRFEHSGGWIKALLEEAENERMHLMTFMEICEPRWYERALVIVVQGVFFNAYMALYLLSPQLAHRLAGYLEEVAVHSYTRYLAAVDRGEIENVPAPAIAIDYWRLPRTPASATSSSSCAPTKPTTAMSSTSPRIYASKASSCTNTRRRWDTSDSSDCFLDSTRLDTKNIVHGAEWLKVP</sequence>
<protein>
    <recommendedName>
        <fullName evidence="14">Ubiquinol oxidase</fullName>
        <ecNumber evidence="14">1.10.3.11</ecNumber>
    </recommendedName>
</protein>